<dbReference type="HOGENOM" id="CLU_3357916_0_0_6"/>
<organism evidence="1 2">
    <name type="scientific">Pseudomonas syringae CC1557</name>
    <dbReference type="NCBI Taxonomy" id="1357279"/>
    <lineage>
        <taxon>Bacteria</taxon>
        <taxon>Pseudomonadati</taxon>
        <taxon>Pseudomonadota</taxon>
        <taxon>Gammaproteobacteria</taxon>
        <taxon>Pseudomonadales</taxon>
        <taxon>Pseudomonadaceae</taxon>
        <taxon>Pseudomonas</taxon>
        <taxon>Pseudomonas syringae</taxon>
    </lineage>
</organism>
<evidence type="ECO:0000313" key="1">
    <source>
        <dbReference type="EMBL" id="AHG43500.1"/>
    </source>
</evidence>
<sequence>MPQAVSWLGYELTVAQQKAHATDVMEAFRRCAVRTA</sequence>
<reference evidence="1 2" key="1">
    <citation type="submission" date="2013-12" db="EMBL/GenBank/DDBJ databases">
        <title>Interactions Between Genome Architecture and Virulence Genes in Pseudomonas syringae, strain CC1557 as a model.</title>
        <authorList>
            <person name="Baltrus D."/>
            <person name="Hockett K."/>
            <person name="Karlsrud E."/>
            <person name="Dougherty K."/>
            <person name="Nishimura M."/>
        </authorList>
    </citation>
    <scope>NUCLEOTIDE SEQUENCE [LARGE SCALE GENOMIC DNA]</scope>
    <source>
        <strain evidence="1 2">CC1557</strain>
    </source>
</reference>
<proteinExistence type="predicted"/>
<dbReference type="KEGG" id="psyr:N018_05065"/>
<name>W0N215_PSESX</name>
<dbReference type="STRING" id="1357279.N018_05065"/>
<dbReference type="Proteomes" id="UP000019089">
    <property type="component" value="Chromosome"/>
</dbReference>
<dbReference type="EMBL" id="CP007014">
    <property type="protein sequence ID" value="AHG43500.1"/>
    <property type="molecule type" value="Genomic_DNA"/>
</dbReference>
<dbReference type="AlphaFoldDB" id="W0N215"/>
<accession>W0N215</accession>
<evidence type="ECO:0000313" key="2">
    <source>
        <dbReference type="Proteomes" id="UP000019089"/>
    </source>
</evidence>
<gene>
    <name evidence="1" type="ORF">N018_05065</name>
</gene>
<protein>
    <submittedName>
        <fullName evidence="1">Uncharacterized protein</fullName>
    </submittedName>
</protein>